<dbReference type="EMBL" id="JBEVCJ010000002">
    <property type="protein sequence ID" value="MET1254107.1"/>
    <property type="molecule type" value="Genomic_DNA"/>
</dbReference>
<proteinExistence type="predicted"/>
<gene>
    <name evidence="1" type="ORF">ABVT43_03105</name>
</gene>
<accession>A0ABV2BRA5</accession>
<reference evidence="1 2" key="1">
    <citation type="submission" date="2024-06" db="EMBL/GenBank/DDBJ databases">
        <authorList>
            <person name="Li F."/>
        </authorList>
    </citation>
    <scope>NUCLEOTIDE SEQUENCE [LARGE SCALE GENOMIC DNA]</scope>
    <source>
        <strain evidence="1 2">GXAS 311</strain>
    </source>
</reference>
<evidence type="ECO:0000313" key="2">
    <source>
        <dbReference type="Proteomes" id="UP001548189"/>
    </source>
</evidence>
<protein>
    <submittedName>
        <fullName evidence="1">Uncharacterized protein</fullName>
    </submittedName>
</protein>
<dbReference type="Proteomes" id="UP001548189">
    <property type="component" value="Unassembled WGS sequence"/>
</dbReference>
<name>A0ABV2BRA5_9GAMM</name>
<comment type="caution">
    <text evidence="1">The sequence shown here is derived from an EMBL/GenBank/DDBJ whole genome shotgun (WGS) entry which is preliminary data.</text>
</comment>
<organism evidence="1 2">
    <name type="scientific">Aliikangiella maris</name>
    <dbReference type="NCBI Taxonomy" id="3162458"/>
    <lineage>
        <taxon>Bacteria</taxon>
        <taxon>Pseudomonadati</taxon>
        <taxon>Pseudomonadota</taxon>
        <taxon>Gammaproteobacteria</taxon>
        <taxon>Oceanospirillales</taxon>
        <taxon>Pleioneaceae</taxon>
        <taxon>Aliikangiella</taxon>
    </lineage>
</organism>
<evidence type="ECO:0000313" key="1">
    <source>
        <dbReference type="EMBL" id="MET1254107.1"/>
    </source>
</evidence>
<keyword evidence="2" id="KW-1185">Reference proteome</keyword>
<sequence length="221" mass="25418">MKVASRFPIKNCPFILGMIIAIHWGFKLSFVLAYYYAQGWQLNSVNLELLSYFWLLNIINGCSLVACLIRLQQITHAPDDLCWNGESWLINANTHLNRVEYLTLQSQTWVTRYGCLLHLQKEQGIATSNTDLPVSIGLDVNPSEIIQLSTKFPVISKLLSNALFNRFVLKHLYNLRAQFAAKPNAYYWLFTASGLGERSYRELCYLVLQDRLSQQSQHPID</sequence>